<keyword evidence="1" id="KW-0812">Transmembrane</keyword>
<dbReference type="PANTHER" id="PTHR35531">
    <property type="entry name" value="INNER MEMBRANE PROTEIN YBCI-RELATED"/>
    <property type="match status" value="1"/>
</dbReference>
<feature type="transmembrane region" description="Helical" evidence="1">
    <location>
        <begin position="83"/>
        <end position="104"/>
    </location>
</feature>
<accession>A0A2M7RIA3</accession>
<dbReference type="EMBL" id="PFMD01000052">
    <property type="protein sequence ID" value="PIY96292.1"/>
    <property type="molecule type" value="Genomic_DNA"/>
</dbReference>
<evidence type="ECO:0000256" key="1">
    <source>
        <dbReference type="SAM" id="Phobius"/>
    </source>
</evidence>
<proteinExistence type="predicted"/>
<evidence type="ECO:0000313" key="3">
    <source>
        <dbReference type="Proteomes" id="UP000230779"/>
    </source>
</evidence>
<dbReference type="PANTHER" id="PTHR35531:SF1">
    <property type="entry name" value="INNER MEMBRANE PROTEIN YBCI-RELATED"/>
    <property type="match status" value="1"/>
</dbReference>
<protein>
    <recommendedName>
        <fullName evidence="4">Metal-dependent hydrolase</fullName>
    </recommendedName>
</protein>
<comment type="caution">
    <text evidence="2">The sequence shown here is derived from an EMBL/GenBank/DDBJ whole genome shotgun (WGS) entry which is preliminary data.</text>
</comment>
<dbReference type="Pfam" id="PF04307">
    <property type="entry name" value="YdjM"/>
    <property type="match status" value="1"/>
</dbReference>
<dbReference type="Proteomes" id="UP000230779">
    <property type="component" value="Unassembled WGS sequence"/>
</dbReference>
<evidence type="ECO:0000313" key="2">
    <source>
        <dbReference type="EMBL" id="PIY96292.1"/>
    </source>
</evidence>
<dbReference type="AlphaFoldDB" id="A0A2M7RIA3"/>
<keyword evidence="1" id="KW-1133">Transmembrane helix</keyword>
<organism evidence="2 3">
    <name type="scientific">Candidatus Kerfeldbacteria bacterium CG_4_10_14_0_8_um_filter_42_10</name>
    <dbReference type="NCBI Taxonomy" id="2014248"/>
    <lineage>
        <taxon>Bacteria</taxon>
        <taxon>Candidatus Kerfeldiibacteriota</taxon>
    </lineage>
</organism>
<feature type="transmembrane region" description="Helical" evidence="1">
    <location>
        <begin position="162"/>
        <end position="183"/>
    </location>
</feature>
<name>A0A2M7RIA3_9BACT</name>
<sequence length="202" mass="22669">MKGSTHAVIGANTVWIISLFSGFSGNPFLLIAGAFGGLLPDLDASDAKIKHLEIGYGKGRNRMAIKPFYLPSMIISSLFKHRGILHSFLAVILVGWGSYWLFLFLSQWVSFLAQEFWMVLTLGYFSHLVADGITHHGVPLLWPWNRNIHLLPRLLRFRTGSFMETVIFIVLLLTLGLFVLSSYQSLNLSGLVLLNSSRNVLY</sequence>
<reference evidence="2 3" key="1">
    <citation type="submission" date="2017-09" db="EMBL/GenBank/DDBJ databases">
        <title>Depth-based differentiation of microbial function through sediment-hosted aquifers and enrichment of novel symbionts in the deep terrestrial subsurface.</title>
        <authorList>
            <person name="Probst A.J."/>
            <person name="Ladd B."/>
            <person name="Jarett J.K."/>
            <person name="Geller-Mcgrath D.E."/>
            <person name="Sieber C.M."/>
            <person name="Emerson J.B."/>
            <person name="Anantharaman K."/>
            <person name="Thomas B.C."/>
            <person name="Malmstrom R."/>
            <person name="Stieglmeier M."/>
            <person name="Klingl A."/>
            <person name="Woyke T."/>
            <person name="Ryan C.M."/>
            <person name="Banfield J.F."/>
        </authorList>
    </citation>
    <scope>NUCLEOTIDE SEQUENCE [LARGE SCALE GENOMIC DNA]</scope>
    <source>
        <strain evidence="2">CG_4_10_14_0_8_um_filter_42_10</strain>
    </source>
</reference>
<evidence type="ECO:0008006" key="4">
    <source>
        <dbReference type="Google" id="ProtNLM"/>
    </source>
</evidence>
<keyword evidence="1" id="KW-0472">Membrane</keyword>
<feature type="transmembrane region" description="Helical" evidence="1">
    <location>
        <begin position="15"/>
        <end position="39"/>
    </location>
</feature>
<dbReference type="InterPro" id="IPR007404">
    <property type="entry name" value="YdjM-like"/>
</dbReference>
<gene>
    <name evidence="2" type="ORF">COY66_04620</name>
</gene>